<evidence type="ECO:0000256" key="2">
    <source>
        <dbReference type="ARBA" id="ARBA00022527"/>
    </source>
</evidence>
<dbReference type="Proteomes" id="UP001189122">
    <property type="component" value="Unassembled WGS sequence"/>
</dbReference>
<keyword evidence="9 12" id="KW-1133">Transmembrane helix</keyword>
<evidence type="ECO:0000256" key="5">
    <source>
        <dbReference type="ARBA" id="ARBA00022729"/>
    </source>
</evidence>
<dbReference type="EMBL" id="CACRZD030000001">
    <property type="protein sequence ID" value="CAA6654586.1"/>
    <property type="molecule type" value="Genomic_DNA"/>
</dbReference>
<dbReference type="InterPro" id="IPR045272">
    <property type="entry name" value="ANXUR1/2-like"/>
</dbReference>
<name>A0A7I8IA39_SPIIN</name>
<dbReference type="EMBL" id="LR743588">
    <property type="protein sequence ID" value="CAA2614807.1"/>
    <property type="molecule type" value="Genomic_DNA"/>
</dbReference>
<feature type="domain" description="Malectin-like" evidence="13">
    <location>
        <begin position="89"/>
        <end position="320"/>
    </location>
</feature>
<gene>
    <name evidence="14" type="ORF">SI7747_01001176</name>
</gene>
<evidence type="ECO:0000256" key="3">
    <source>
        <dbReference type="ARBA" id="ARBA00022679"/>
    </source>
</evidence>
<evidence type="ECO:0000313" key="14">
    <source>
        <dbReference type="EMBL" id="CAA2614807.1"/>
    </source>
</evidence>
<keyword evidence="8" id="KW-0067">ATP-binding</keyword>
<keyword evidence="6" id="KW-0547">Nucleotide-binding</keyword>
<dbReference type="FunFam" id="2.60.120.430:FF:000007">
    <property type="entry name" value="FERONIA receptor-like kinase"/>
    <property type="match status" value="1"/>
</dbReference>
<dbReference type="AlphaFoldDB" id="A0A7I8IA39"/>
<evidence type="ECO:0000256" key="4">
    <source>
        <dbReference type="ARBA" id="ARBA00022692"/>
    </source>
</evidence>
<keyword evidence="11" id="KW-0325">Glycoprotein</keyword>
<accession>A0A7I8IA39</accession>
<evidence type="ECO:0000256" key="7">
    <source>
        <dbReference type="ARBA" id="ARBA00022777"/>
    </source>
</evidence>
<feature type="transmembrane region" description="Helical" evidence="12">
    <location>
        <begin position="414"/>
        <end position="437"/>
    </location>
</feature>
<evidence type="ECO:0000256" key="10">
    <source>
        <dbReference type="ARBA" id="ARBA00023136"/>
    </source>
</evidence>
<evidence type="ECO:0000259" key="13">
    <source>
        <dbReference type="Pfam" id="PF12819"/>
    </source>
</evidence>
<keyword evidence="3" id="KW-0808">Transferase</keyword>
<sequence>MFHSGSHQGRRGGFPPRHRAVMGFPFSACLMFAVVTALFLSVADKSTAAEGDYVVNCGDSGEKFDTDRRTWTGDDSSDFSGARTPWLPFVRLHFYPTNYGNHTAGDSRFAVVVFPGNVTLLRNFSASQTAQALSVDYFFWEYSINVTTGGFLNLTFSPSPDVPNSYAFVNGIEILSTPDILGSESLLLVGKSTQYTVDPNPRPPPQDAQLFRTWETDENYIFGAKGGVEFPKSTNLTFSYAGVPNYMAPQLVYETARIMGGDAKLNLGYNLTWTFSVDPGFYYLVRLHFCEIDARITRQNERVFAIYLDKQTAARISIKPEGLLHLPRQPDGGGDFDVITRSGGIGSTVYQDFIVIIGHGTEQQDLWLELHPSTASKPEFYDAILNGLEIFKVSSFYGNLAGPKPNPPPRPSRVPVVAVAVPGGVVTVVLIFALALAVRRSGRKLRRCTPQSFQKFADAAEMKVPGDGVDSPVMNDARWRHDAGCAGDNEELPLVSASRASLA</sequence>
<keyword evidence="2" id="KW-0723">Serine/threonine-protein kinase</keyword>
<keyword evidence="15" id="KW-1185">Reference proteome</keyword>
<dbReference type="FunFam" id="2.60.120.430:FF:000003">
    <property type="entry name" value="FERONIA receptor-like kinase"/>
    <property type="match status" value="1"/>
</dbReference>
<protein>
    <recommendedName>
        <fullName evidence="13">Malectin-like domain-containing protein</fullName>
    </recommendedName>
</protein>
<evidence type="ECO:0000256" key="9">
    <source>
        <dbReference type="ARBA" id="ARBA00022989"/>
    </source>
</evidence>
<dbReference type="GO" id="GO:0016020">
    <property type="term" value="C:membrane"/>
    <property type="evidence" value="ECO:0007669"/>
    <property type="project" value="UniProtKB-SubCell"/>
</dbReference>
<keyword evidence="4 12" id="KW-0812">Transmembrane</keyword>
<comment type="subcellular location">
    <subcellularLocation>
        <location evidence="1">Membrane</location>
        <topology evidence="1">Single-pass type I membrane protein</topology>
    </subcellularLocation>
</comment>
<evidence type="ECO:0000256" key="11">
    <source>
        <dbReference type="ARBA" id="ARBA00023180"/>
    </source>
</evidence>
<dbReference type="GO" id="GO:0004674">
    <property type="term" value="F:protein serine/threonine kinase activity"/>
    <property type="evidence" value="ECO:0007669"/>
    <property type="project" value="UniProtKB-KW"/>
</dbReference>
<evidence type="ECO:0000256" key="8">
    <source>
        <dbReference type="ARBA" id="ARBA00022840"/>
    </source>
</evidence>
<keyword evidence="10 12" id="KW-0472">Membrane</keyword>
<dbReference type="Pfam" id="PF12819">
    <property type="entry name" value="Malectin_like"/>
    <property type="match status" value="1"/>
</dbReference>
<organism evidence="14">
    <name type="scientific">Spirodela intermedia</name>
    <name type="common">Intermediate duckweed</name>
    <dbReference type="NCBI Taxonomy" id="51605"/>
    <lineage>
        <taxon>Eukaryota</taxon>
        <taxon>Viridiplantae</taxon>
        <taxon>Streptophyta</taxon>
        <taxon>Embryophyta</taxon>
        <taxon>Tracheophyta</taxon>
        <taxon>Spermatophyta</taxon>
        <taxon>Magnoliopsida</taxon>
        <taxon>Liliopsida</taxon>
        <taxon>Araceae</taxon>
        <taxon>Lemnoideae</taxon>
        <taxon>Spirodela</taxon>
    </lineage>
</organism>
<keyword evidence="5" id="KW-0732">Signal</keyword>
<keyword evidence="7" id="KW-0418">Kinase</keyword>
<dbReference type="GO" id="GO:0004714">
    <property type="term" value="F:transmembrane receptor protein tyrosine kinase activity"/>
    <property type="evidence" value="ECO:0007669"/>
    <property type="project" value="InterPro"/>
</dbReference>
<dbReference type="Gene3D" id="2.60.120.430">
    <property type="entry name" value="Galactose-binding lectin"/>
    <property type="match status" value="2"/>
</dbReference>
<reference evidence="14 15" key="1">
    <citation type="submission" date="2019-12" db="EMBL/GenBank/DDBJ databases">
        <authorList>
            <person name="Scholz U."/>
            <person name="Mascher M."/>
            <person name="Fiebig A."/>
        </authorList>
    </citation>
    <scope>NUCLEOTIDE SEQUENCE</scope>
</reference>
<evidence type="ECO:0000256" key="12">
    <source>
        <dbReference type="SAM" id="Phobius"/>
    </source>
</evidence>
<dbReference type="InterPro" id="IPR024788">
    <property type="entry name" value="Malectin-like_Carb-bd_dom"/>
</dbReference>
<evidence type="ECO:0000256" key="6">
    <source>
        <dbReference type="ARBA" id="ARBA00022741"/>
    </source>
</evidence>
<evidence type="ECO:0000313" key="15">
    <source>
        <dbReference type="Proteomes" id="UP001189122"/>
    </source>
</evidence>
<dbReference type="GO" id="GO:0005524">
    <property type="term" value="F:ATP binding"/>
    <property type="evidence" value="ECO:0007669"/>
    <property type="project" value="UniProtKB-KW"/>
</dbReference>
<proteinExistence type="predicted"/>
<feature type="transmembrane region" description="Helical" evidence="12">
    <location>
        <begin position="20"/>
        <end position="40"/>
    </location>
</feature>
<evidence type="ECO:0000256" key="1">
    <source>
        <dbReference type="ARBA" id="ARBA00004479"/>
    </source>
</evidence>
<dbReference type="PANTHER" id="PTHR34590:SF5">
    <property type="entry name" value="OS04G0586500 PROTEIN"/>
    <property type="match status" value="1"/>
</dbReference>
<dbReference type="PANTHER" id="PTHR34590">
    <property type="entry name" value="OS03G0124300 PROTEIN-RELATED"/>
    <property type="match status" value="1"/>
</dbReference>